<keyword evidence="3" id="KW-1185">Reference proteome</keyword>
<feature type="transmembrane region" description="Helical" evidence="1">
    <location>
        <begin position="40"/>
        <end position="58"/>
    </location>
</feature>
<dbReference type="RefSeq" id="WP_161339614.1">
    <property type="nucleotide sequence ID" value="NZ_JBHSDG010000003.1"/>
</dbReference>
<keyword evidence="1" id="KW-0812">Transmembrane</keyword>
<name>A0A845MHK4_9PROT</name>
<comment type="caution">
    <text evidence="2">The sequence shown here is derived from an EMBL/GenBank/DDBJ whole genome shotgun (WGS) entry which is preliminary data.</text>
</comment>
<evidence type="ECO:0000313" key="2">
    <source>
        <dbReference type="EMBL" id="MZR23145.1"/>
    </source>
</evidence>
<keyword evidence="1" id="KW-0472">Membrane</keyword>
<accession>A0A845MHK4</accession>
<dbReference type="EMBL" id="WTVA01000014">
    <property type="protein sequence ID" value="MZR23145.1"/>
    <property type="molecule type" value="Genomic_DNA"/>
</dbReference>
<keyword evidence="1" id="KW-1133">Transmembrane helix</keyword>
<dbReference type="OrthoDB" id="8115817at2"/>
<dbReference type="AlphaFoldDB" id="A0A845MHK4"/>
<reference evidence="2 3" key="1">
    <citation type="journal article" date="2014" name="Int. J. Syst. Evol. Microbiol.">
        <title>Sneathiella chungangensis sp. nov., isolated from a marine sand, and emended description of the genus Sneathiella.</title>
        <authorList>
            <person name="Siamphan C."/>
            <person name="Kim H."/>
            <person name="Lee J.S."/>
            <person name="Kim W."/>
        </authorList>
    </citation>
    <scope>NUCLEOTIDE SEQUENCE [LARGE SCALE GENOMIC DNA]</scope>
    <source>
        <strain evidence="2 3">KCTC 32476</strain>
    </source>
</reference>
<proteinExistence type="predicted"/>
<protein>
    <submittedName>
        <fullName evidence="2">Uncharacterized protein</fullName>
    </submittedName>
</protein>
<gene>
    <name evidence="2" type="ORF">GQF03_12485</name>
</gene>
<evidence type="ECO:0000313" key="3">
    <source>
        <dbReference type="Proteomes" id="UP000445696"/>
    </source>
</evidence>
<dbReference type="Proteomes" id="UP000445696">
    <property type="component" value="Unassembled WGS sequence"/>
</dbReference>
<feature type="transmembrane region" description="Helical" evidence="1">
    <location>
        <begin position="12"/>
        <end position="34"/>
    </location>
</feature>
<evidence type="ECO:0000256" key="1">
    <source>
        <dbReference type="SAM" id="Phobius"/>
    </source>
</evidence>
<sequence>MLSDIQKKILGVIGTALMFAFVLGLASSISSGFAGFWGGLPFWIIAIFVLSLALFNLWEDALRKRK</sequence>
<organism evidence="2 3">
    <name type="scientific">Sneathiella chungangensis</name>
    <dbReference type="NCBI Taxonomy" id="1418234"/>
    <lineage>
        <taxon>Bacteria</taxon>
        <taxon>Pseudomonadati</taxon>
        <taxon>Pseudomonadota</taxon>
        <taxon>Alphaproteobacteria</taxon>
        <taxon>Sneathiellales</taxon>
        <taxon>Sneathiellaceae</taxon>
        <taxon>Sneathiella</taxon>
    </lineage>
</organism>